<feature type="compositionally biased region" description="Basic and acidic residues" evidence="1">
    <location>
        <begin position="1"/>
        <end position="13"/>
    </location>
</feature>
<evidence type="ECO:0000256" key="1">
    <source>
        <dbReference type="SAM" id="MobiDB-lite"/>
    </source>
</evidence>
<evidence type="ECO:0000313" key="2">
    <source>
        <dbReference type="EMBL" id="EPQ06490.1"/>
    </source>
</evidence>
<name>S7MT37_MYOBR</name>
<protein>
    <submittedName>
        <fullName evidence="2">Uncharacterized protein</fullName>
    </submittedName>
</protein>
<dbReference type="AlphaFoldDB" id="S7MT37"/>
<reference evidence="2 3" key="1">
    <citation type="journal article" date="2013" name="Nat. Commun.">
        <title>Genome analysis reveals insights into physiology and longevity of the Brandt's bat Myotis brandtii.</title>
        <authorList>
            <person name="Seim I."/>
            <person name="Fang X."/>
            <person name="Xiong Z."/>
            <person name="Lobanov A.V."/>
            <person name="Huang Z."/>
            <person name="Ma S."/>
            <person name="Feng Y."/>
            <person name="Turanov A.A."/>
            <person name="Zhu Y."/>
            <person name="Lenz T.L."/>
            <person name="Gerashchenko M.V."/>
            <person name="Fan D."/>
            <person name="Hee Yim S."/>
            <person name="Yao X."/>
            <person name="Jordan D."/>
            <person name="Xiong Y."/>
            <person name="Ma Y."/>
            <person name="Lyapunov A.N."/>
            <person name="Chen G."/>
            <person name="Kulakova O.I."/>
            <person name="Sun Y."/>
            <person name="Lee S.G."/>
            <person name="Bronson R.T."/>
            <person name="Moskalev A.A."/>
            <person name="Sunyaev S.R."/>
            <person name="Zhang G."/>
            <person name="Krogh A."/>
            <person name="Wang J."/>
            <person name="Gladyshev V.N."/>
        </authorList>
    </citation>
    <scope>NUCLEOTIDE SEQUENCE [LARGE SCALE GENOMIC DNA]</scope>
</reference>
<dbReference type="EMBL" id="KE162024">
    <property type="protein sequence ID" value="EPQ06490.1"/>
    <property type="molecule type" value="Genomic_DNA"/>
</dbReference>
<dbReference type="Proteomes" id="UP000052978">
    <property type="component" value="Unassembled WGS sequence"/>
</dbReference>
<keyword evidence="3" id="KW-1185">Reference proteome</keyword>
<evidence type="ECO:0000313" key="3">
    <source>
        <dbReference type="Proteomes" id="UP000052978"/>
    </source>
</evidence>
<proteinExistence type="predicted"/>
<feature type="region of interest" description="Disordered" evidence="1">
    <location>
        <begin position="1"/>
        <end position="28"/>
    </location>
</feature>
<gene>
    <name evidence="2" type="ORF">D623_10030664</name>
</gene>
<organism evidence="2 3">
    <name type="scientific">Myotis brandtii</name>
    <name type="common">Brandt's bat</name>
    <dbReference type="NCBI Taxonomy" id="109478"/>
    <lineage>
        <taxon>Eukaryota</taxon>
        <taxon>Metazoa</taxon>
        <taxon>Chordata</taxon>
        <taxon>Craniata</taxon>
        <taxon>Vertebrata</taxon>
        <taxon>Euteleostomi</taxon>
        <taxon>Mammalia</taxon>
        <taxon>Eutheria</taxon>
        <taxon>Laurasiatheria</taxon>
        <taxon>Chiroptera</taxon>
        <taxon>Yangochiroptera</taxon>
        <taxon>Vespertilionidae</taxon>
        <taxon>Myotis</taxon>
    </lineage>
</organism>
<sequence>MHEVLDLESREGGADMAPTENAQGHCGDRVKVMGKGGATCVRLTQTATH</sequence>
<accession>S7MT37</accession>